<dbReference type="EMBL" id="BQFW01000008">
    <property type="protein sequence ID" value="GJJ73351.1"/>
    <property type="molecule type" value="Genomic_DNA"/>
</dbReference>
<accession>A0A9P3HB55</accession>
<name>A0A9P3HB55_9FUNG</name>
<dbReference type="AlphaFoldDB" id="A0A9P3HB55"/>
<keyword evidence="3" id="KW-1185">Reference proteome</keyword>
<proteinExistence type="predicted"/>
<evidence type="ECO:0000256" key="1">
    <source>
        <dbReference type="SAM" id="MobiDB-lite"/>
    </source>
</evidence>
<reference evidence="2" key="2">
    <citation type="journal article" date="2022" name="Microbiol. Resour. Announc.">
        <title>Whole-Genome Sequence of Entomortierella parvispora E1425, a Mucoromycotan Fungus Associated with Burkholderiaceae-Related Endosymbiotic Bacteria.</title>
        <authorList>
            <person name="Herlambang A."/>
            <person name="Guo Y."/>
            <person name="Takashima Y."/>
            <person name="Narisawa K."/>
            <person name="Ohta H."/>
            <person name="Nishizawa T."/>
        </authorList>
    </citation>
    <scope>NUCLEOTIDE SEQUENCE</scope>
    <source>
        <strain evidence="2">E1425</strain>
    </source>
</reference>
<protein>
    <submittedName>
        <fullName evidence="2">Uncharacterized protein</fullName>
    </submittedName>
</protein>
<reference evidence="2" key="1">
    <citation type="submission" date="2021-11" db="EMBL/GenBank/DDBJ databases">
        <authorList>
            <person name="Herlambang A."/>
            <person name="Guo Y."/>
            <person name="Takashima Y."/>
            <person name="Nishizawa T."/>
        </authorList>
    </citation>
    <scope>NUCLEOTIDE SEQUENCE</scope>
    <source>
        <strain evidence="2">E1425</strain>
    </source>
</reference>
<sequence>MSYRGGHGRGGGMPNKPRGGGGPPGFGNDMPQQQFGFQQRNYPPQMIPPTNQPGGVGIGGPGQPMQQQPPQQHIPQNIQIPTVQQSRSFLGGMPSPSLVQPGSMPMMGYQGAPSTSSSGTRAPFGPPIGPIGQGEKSHHDILRKHQEEYALKQSGNMAMTQAQGTTPGTYIGMSSKHNNSVIPVLPRMSNPVP</sequence>
<evidence type="ECO:0000313" key="3">
    <source>
        <dbReference type="Proteomes" id="UP000827284"/>
    </source>
</evidence>
<dbReference type="Proteomes" id="UP000827284">
    <property type="component" value="Unassembled WGS sequence"/>
</dbReference>
<feature type="compositionally biased region" description="Low complexity" evidence="1">
    <location>
        <begin position="63"/>
        <end position="73"/>
    </location>
</feature>
<feature type="region of interest" description="Disordered" evidence="1">
    <location>
        <begin position="1"/>
        <end position="73"/>
    </location>
</feature>
<dbReference type="OrthoDB" id="5551320at2759"/>
<evidence type="ECO:0000313" key="2">
    <source>
        <dbReference type="EMBL" id="GJJ73351.1"/>
    </source>
</evidence>
<comment type="caution">
    <text evidence="2">The sequence shown here is derived from an EMBL/GenBank/DDBJ whole genome shotgun (WGS) entry which is preliminary data.</text>
</comment>
<gene>
    <name evidence="2" type="ORF">EMPS_05709</name>
</gene>
<feature type="region of interest" description="Disordered" evidence="1">
    <location>
        <begin position="160"/>
        <end position="193"/>
    </location>
</feature>
<organism evidence="2 3">
    <name type="scientific">Entomortierella parvispora</name>
    <dbReference type="NCBI Taxonomy" id="205924"/>
    <lineage>
        <taxon>Eukaryota</taxon>
        <taxon>Fungi</taxon>
        <taxon>Fungi incertae sedis</taxon>
        <taxon>Mucoromycota</taxon>
        <taxon>Mortierellomycotina</taxon>
        <taxon>Mortierellomycetes</taxon>
        <taxon>Mortierellales</taxon>
        <taxon>Mortierellaceae</taxon>
        <taxon>Entomortierella</taxon>
    </lineage>
</organism>
<feature type="compositionally biased region" description="Gly residues" evidence="1">
    <location>
        <begin position="8"/>
        <end position="25"/>
    </location>
</feature>
<feature type="compositionally biased region" description="Polar residues" evidence="1">
    <location>
        <begin position="32"/>
        <end position="42"/>
    </location>
</feature>